<evidence type="ECO:0000313" key="2">
    <source>
        <dbReference type="EMBL" id="OWK28386.1"/>
    </source>
</evidence>
<protein>
    <submittedName>
        <fullName evidence="2">Phytanoyl-CoA dioxygenase (PhyH)</fullName>
    </submittedName>
</protein>
<keyword evidence="3" id="KW-1185">Reference proteome</keyword>
<dbReference type="PANTHER" id="PTHR20883">
    <property type="entry name" value="PHYTANOYL-COA DIOXYGENASE DOMAIN CONTAINING 1"/>
    <property type="match status" value="1"/>
</dbReference>
<dbReference type="EMBL" id="NBBI01000006">
    <property type="protein sequence ID" value="OWK28386.1"/>
    <property type="molecule type" value="Genomic_DNA"/>
</dbReference>
<name>A0A245ZF59_9SPHN</name>
<dbReference type="SUPFAM" id="SSF51197">
    <property type="entry name" value="Clavaminate synthase-like"/>
    <property type="match status" value="1"/>
</dbReference>
<keyword evidence="2" id="KW-0560">Oxidoreductase</keyword>
<dbReference type="Pfam" id="PF05721">
    <property type="entry name" value="PhyH"/>
    <property type="match status" value="1"/>
</dbReference>
<dbReference type="Gene3D" id="2.60.120.620">
    <property type="entry name" value="q2cbj1_9rhob like domain"/>
    <property type="match status" value="1"/>
</dbReference>
<dbReference type="GO" id="GO:0016706">
    <property type="term" value="F:2-oxoglutarate-dependent dioxygenase activity"/>
    <property type="evidence" value="ECO:0007669"/>
    <property type="project" value="UniProtKB-ARBA"/>
</dbReference>
<accession>A0A245ZF59</accession>
<gene>
    <name evidence="2" type="ORF">SPDO_27880</name>
</gene>
<dbReference type="AlphaFoldDB" id="A0A245ZF59"/>
<dbReference type="PANTHER" id="PTHR20883:SF48">
    <property type="entry name" value="ECTOINE DIOXYGENASE"/>
    <property type="match status" value="1"/>
</dbReference>
<sequence>MRHATCSTDLRIREHGAQLYTGAATGDLNAVRKALAHLPEDHAGIRISGIADLRPFLSAAGSVGSIAADVLGPECRPVRAILFDKTAETNWSLNWHQDRTICVQQRIDVTGYGPWTVKRGMQHVEPPFDLLTRMLTLRVHLDDVPPNNSPLLIAPGSHDEGRIPVTRVQEVVERRGVRACLANEGDVWLYKTTILHASEAASEPRHRRVLQVDFAAENLPGELRWLGV</sequence>
<dbReference type="OrthoDB" id="9791262at2"/>
<organism evidence="2 3">
    <name type="scientific">Sphingomonas dokdonensis</name>
    <dbReference type="NCBI Taxonomy" id="344880"/>
    <lineage>
        <taxon>Bacteria</taxon>
        <taxon>Pseudomonadati</taxon>
        <taxon>Pseudomonadota</taxon>
        <taxon>Alphaproteobacteria</taxon>
        <taxon>Sphingomonadales</taxon>
        <taxon>Sphingomonadaceae</taxon>
        <taxon>Sphingomonas</taxon>
    </lineage>
</organism>
<comment type="cofactor">
    <cofactor evidence="1">
        <name>Fe(2+)</name>
        <dbReference type="ChEBI" id="CHEBI:29033"/>
    </cofactor>
</comment>
<reference evidence="2 3" key="1">
    <citation type="submission" date="2017-03" db="EMBL/GenBank/DDBJ databases">
        <title>Genome sequence of Sphingomonas dokdonensis DSM 21029.</title>
        <authorList>
            <person name="Poehlein A."/>
            <person name="Wuebbeler J.H."/>
            <person name="Steinbuechel A."/>
            <person name="Daniel R."/>
        </authorList>
    </citation>
    <scope>NUCLEOTIDE SEQUENCE [LARGE SCALE GENOMIC DNA]</scope>
    <source>
        <strain evidence="2 3">DSM 21029</strain>
    </source>
</reference>
<dbReference type="InterPro" id="IPR008775">
    <property type="entry name" value="Phytyl_CoA_dOase-like"/>
</dbReference>
<dbReference type="Proteomes" id="UP000197290">
    <property type="component" value="Unassembled WGS sequence"/>
</dbReference>
<keyword evidence="2" id="KW-0223">Dioxygenase</keyword>
<evidence type="ECO:0000256" key="1">
    <source>
        <dbReference type="ARBA" id="ARBA00001954"/>
    </source>
</evidence>
<proteinExistence type="predicted"/>
<dbReference type="GO" id="GO:0005506">
    <property type="term" value="F:iron ion binding"/>
    <property type="evidence" value="ECO:0007669"/>
    <property type="project" value="UniProtKB-ARBA"/>
</dbReference>
<evidence type="ECO:0000313" key="3">
    <source>
        <dbReference type="Proteomes" id="UP000197290"/>
    </source>
</evidence>
<comment type="caution">
    <text evidence="2">The sequence shown here is derived from an EMBL/GenBank/DDBJ whole genome shotgun (WGS) entry which is preliminary data.</text>
</comment>